<dbReference type="Proteomes" id="UP001501251">
    <property type="component" value="Unassembled WGS sequence"/>
</dbReference>
<dbReference type="PANTHER" id="PTHR37310:SF1">
    <property type="entry name" value="CYTOPLASMIC PROTEIN"/>
    <property type="match status" value="1"/>
</dbReference>
<dbReference type="InterPro" id="IPR044543">
    <property type="entry name" value="YHJQ-like"/>
</dbReference>
<dbReference type="PANTHER" id="PTHR37310">
    <property type="entry name" value="CYTOPLASMIC PROTEIN-RELATED"/>
    <property type="match status" value="1"/>
</dbReference>
<comment type="caution">
    <text evidence="1">The sequence shown here is derived from an EMBL/GenBank/DDBJ whole genome shotgun (WGS) entry which is preliminary data.</text>
</comment>
<dbReference type="RefSeq" id="WP_344921944.1">
    <property type="nucleotide sequence ID" value="NZ_BAABAQ010000014.1"/>
</dbReference>
<keyword evidence="2" id="KW-1185">Reference proteome</keyword>
<accession>A0ABP8BEE9</accession>
<protein>
    <submittedName>
        <fullName evidence="1">Four-helix bundle copper-binding protein</fullName>
    </submittedName>
</protein>
<organism evidence="1 2">
    <name type="scientific">Streptosporangium oxazolinicum</name>
    <dbReference type="NCBI Taxonomy" id="909287"/>
    <lineage>
        <taxon>Bacteria</taxon>
        <taxon>Bacillati</taxon>
        <taxon>Actinomycetota</taxon>
        <taxon>Actinomycetes</taxon>
        <taxon>Streptosporangiales</taxon>
        <taxon>Streptosporangiaceae</taxon>
        <taxon>Streptosporangium</taxon>
    </lineage>
</organism>
<name>A0ABP8BEE9_9ACTN</name>
<dbReference type="CDD" id="cd08026">
    <property type="entry name" value="DUF326"/>
    <property type="match status" value="1"/>
</dbReference>
<dbReference type="EMBL" id="BAABAQ010000014">
    <property type="protein sequence ID" value="GAA4204889.1"/>
    <property type="molecule type" value="Genomic_DNA"/>
</dbReference>
<dbReference type="InterPro" id="IPR005560">
    <property type="entry name" value="Csp_YhjQ"/>
</dbReference>
<proteinExistence type="predicted"/>
<sequence length="118" mass="12801">MSQAVKMSPQVQKCIDACMESHSRCEQTMTYCLMQGGRHADMAMMGPLMDCADMTRMCADMMMRQSPMAMEMAAMCAKVASKCAEACMSMGNDTMMKECANACRVCAEACQAMAGARA</sequence>
<evidence type="ECO:0000313" key="1">
    <source>
        <dbReference type="EMBL" id="GAA4204889.1"/>
    </source>
</evidence>
<dbReference type="Pfam" id="PF03860">
    <property type="entry name" value="Csp"/>
    <property type="match status" value="1"/>
</dbReference>
<evidence type="ECO:0000313" key="2">
    <source>
        <dbReference type="Proteomes" id="UP001501251"/>
    </source>
</evidence>
<reference evidence="2" key="1">
    <citation type="journal article" date="2019" name="Int. J. Syst. Evol. Microbiol.">
        <title>The Global Catalogue of Microorganisms (GCM) 10K type strain sequencing project: providing services to taxonomists for standard genome sequencing and annotation.</title>
        <authorList>
            <consortium name="The Broad Institute Genomics Platform"/>
            <consortium name="The Broad Institute Genome Sequencing Center for Infectious Disease"/>
            <person name="Wu L."/>
            <person name="Ma J."/>
        </authorList>
    </citation>
    <scope>NUCLEOTIDE SEQUENCE [LARGE SCALE GENOMIC DNA]</scope>
    <source>
        <strain evidence="2">JCM 17388</strain>
    </source>
</reference>
<gene>
    <name evidence="1" type="ORF">GCM10022252_64540</name>
</gene>
<dbReference type="Gene3D" id="1.20.1270.360">
    <property type="match status" value="1"/>
</dbReference>